<dbReference type="InterPro" id="IPR001387">
    <property type="entry name" value="Cro/C1-type_HTH"/>
</dbReference>
<gene>
    <name evidence="3" type="ORF">C3B51_19835</name>
</gene>
<dbReference type="SMART" id="SM00530">
    <property type="entry name" value="HTH_XRE"/>
    <property type="match status" value="1"/>
</dbReference>
<dbReference type="GO" id="GO:0003677">
    <property type="term" value="F:DNA binding"/>
    <property type="evidence" value="ECO:0007669"/>
    <property type="project" value="InterPro"/>
</dbReference>
<reference evidence="3 4" key="1">
    <citation type="submission" date="2018-01" db="EMBL/GenBank/DDBJ databases">
        <title>Co-occurrence of chitin degradation, pigmentation and bioactivity in marine Pseudoalteromonas.</title>
        <authorList>
            <person name="Paulsen S."/>
            <person name="Gram L."/>
            <person name="Machado H."/>
        </authorList>
    </citation>
    <scope>NUCLEOTIDE SEQUENCE [LARGE SCALE GENOMIC DNA]</scope>
    <source>
        <strain evidence="3 4">S1946</strain>
    </source>
</reference>
<comment type="caution">
    <text evidence="3">The sequence shown here is derived from an EMBL/GenBank/DDBJ whole genome shotgun (WGS) entry which is preliminary data.</text>
</comment>
<dbReference type="CDD" id="cd00093">
    <property type="entry name" value="HTH_XRE"/>
    <property type="match status" value="1"/>
</dbReference>
<dbReference type="PROSITE" id="PS50943">
    <property type="entry name" value="HTH_CROC1"/>
    <property type="match status" value="1"/>
</dbReference>
<accession>A0A4Q7E110</accession>
<dbReference type="SUPFAM" id="SSF47413">
    <property type="entry name" value="lambda repressor-like DNA-binding domains"/>
    <property type="match status" value="1"/>
</dbReference>
<feature type="region of interest" description="Disordered" evidence="1">
    <location>
        <begin position="1"/>
        <end position="20"/>
    </location>
</feature>
<protein>
    <submittedName>
        <fullName evidence="3">XRE family transcriptional regulator</fullName>
    </submittedName>
</protein>
<evidence type="ECO:0000256" key="1">
    <source>
        <dbReference type="SAM" id="MobiDB-lite"/>
    </source>
</evidence>
<dbReference type="Proteomes" id="UP000292345">
    <property type="component" value="Unassembled WGS sequence"/>
</dbReference>
<name>A0A4Q7E110_9GAMM</name>
<sequence length="90" mass="10285">MRKSEVNRRKLTRQAHREASTGIRTLRLGMKLSQKELGKKMNPSVDQSTISNWESGKTEISFVQLVDILSICGTSFESYFGFLKKKDSED</sequence>
<evidence type="ECO:0000313" key="4">
    <source>
        <dbReference type="Proteomes" id="UP000292345"/>
    </source>
</evidence>
<organism evidence="3 4">
    <name type="scientific">Pseudoalteromonas rubra</name>
    <dbReference type="NCBI Taxonomy" id="43658"/>
    <lineage>
        <taxon>Bacteria</taxon>
        <taxon>Pseudomonadati</taxon>
        <taxon>Pseudomonadota</taxon>
        <taxon>Gammaproteobacteria</taxon>
        <taxon>Alteromonadales</taxon>
        <taxon>Pseudoalteromonadaceae</taxon>
        <taxon>Pseudoalteromonas</taxon>
    </lineage>
</organism>
<dbReference type="EMBL" id="PPUZ01000066">
    <property type="protein sequence ID" value="RZM74410.1"/>
    <property type="molecule type" value="Genomic_DNA"/>
</dbReference>
<evidence type="ECO:0000313" key="3">
    <source>
        <dbReference type="EMBL" id="RZM74410.1"/>
    </source>
</evidence>
<feature type="domain" description="HTH cro/C1-type" evidence="2">
    <location>
        <begin position="23"/>
        <end position="79"/>
    </location>
</feature>
<evidence type="ECO:0000259" key="2">
    <source>
        <dbReference type="PROSITE" id="PS50943"/>
    </source>
</evidence>
<dbReference type="Pfam" id="PF01381">
    <property type="entry name" value="HTH_3"/>
    <property type="match status" value="1"/>
</dbReference>
<proteinExistence type="predicted"/>
<dbReference type="Gene3D" id="1.10.260.40">
    <property type="entry name" value="lambda repressor-like DNA-binding domains"/>
    <property type="match status" value="1"/>
</dbReference>
<dbReference type="InterPro" id="IPR010982">
    <property type="entry name" value="Lambda_DNA-bd_dom_sf"/>
</dbReference>
<dbReference type="AlphaFoldDB" id="A0A4Q7E110"/>